<feature type="transmembrane region" description="Helical" evidence="1">
    <location>
        <begin position="77"/>
        <end position="98"/>
    </location>
</feature>
<keyword evidence="1" id="KW-0812">Transmembrane</keyword>
<dbReference type="Gene3D" id="2.40.70.10">
    <property type="entry name" value="Acid Proteases"/>
    <property type="match status" value="1"/>
</dbReference>
<comment type="caution">
    <text evidence="2">The sequence shown here is derived from an EMBL/GenBank/DDBJ whole genome shotgun (WGS) entry which is preliminary data.</text>
</comment>
<dbReference type="EMBL" id="JBJKTR010000019">
    <property type="protein sequence ID" value="KAL3332783.1"/>
    <property type="molecule type" value="Genomic_DNA"/>
</dbReference>
<dbReference type="Proteomes" id="UP001627284">
    <property type="component" value="Unassembled WGS sequence"/>
</dbReference>
<organism evidence="2 3">
    <name type="scientific">Solanum stoloniferum</name>
    <dbReference type="NCBI Taxonomy" id="62892"/>
    <lineage>
        <taxon>Eukaryota</taxon>
        <taxon>Viridiplantae</taxon>
        <taxon>Streptophyta</taxon>
        <taxon>Embryophyta</taxon>
        <taxon>Tracheophyta</taxon>
        <taxon>Spermatophyta</taxon>
        <taxon>Magnoliopsida</taxon>
        <taxon>eudicotyledons</taxon>
        <taxon>Gunneridae</taxon>
        <taxon>Pentapetalae</taxon>
        <taxon>asterids</taxon>
        <taxon>lamiids</taxon>
        <taxon>Solanales</taxon>
        <taxon>Solanaceae</taxon>
        <taxon>Solanoideae</taxon>
        <taxon>Solaneae</taxon>
        <taxon>Solanum</taxon>
    </lineage>
</organism>
<accession>A0ABD2RLN8</accession>
<reference evidence="2 3" key="1">
    <citation type="submission" date="2024-05" db="EMBL/GenBank/DDBJ databases">
        <title>De novo assembly of an allotetraploid wild potato.</title>
        <authorList>
            <person name="Hosaka A.J."/>
        </authorList>
    </citation>
    <scope>NUCLEOTIDE SEQUENCE [LARGE SCALE GENOMIC DNA]</scope>
    <source>
        <tissue evidence="2">Young leaves</tissue>
    </source>
</reference>
<feature type="transmembrane region" description="Helical" evidence="1">
    <location>
        <begin position="20"/>
        <end position="41"/>
    </location>
</feature>
<keyword evidence="1" id="KW-0472">Membrane</keyword>
<sequence>MSDVVTICIILVYDRMDISLFSPDFTILYVPIYFFVGLSMICESLDVHIHISIPLGDFVVVDRVYYFCVATFMGYKFLIDLVIFDIVDFDVILGMIWLSSYNVVLDDHAKIVFISMSGMFGLEWNGNCSSTPEKIISFICAKRHKKCCNHI</sequence>
<evidence type="ECO:0000313" key="3">
    <source>
        <dbReference type="Proteomes" id="UP001627284"/>
    </source>
</evidence>
<dbReference type="Pfam" id="PF08284">
    <property type="entry name" value="RVP_2"/>
    <property type="match status" value="1"/>
</dbReference>
<evidence type="ECO:0000256" key="1">
    <source>
        <dbReference type="SAM" id="Phobius"/>
    </source>
</evidence>
<dbReference type="InterPro" id="IPR021109">
    <property type="entry name" value="Peptidase_aspartic_dom_sf"/>
</dbReference>
<keyword evidence="1" id="KW-1133">Transmembrane helix</keyword>
<evidence type="ECO:0000313" key="2">
    <source>
        <dbReference type="EMBL" id="KAL3332783.1"/>
    </source>
</evidence>
<proteinExistence type="predicted"/>
<dbReference type="AlphaFoldDB" id="A0ABD2RLN8"/>
<keyword evidence="3" id="KW-1185">Reference proteome</keyword>
<gene>
    <name evidence="2" type="ORF">AABB24_033043</name>
</gene>
<protein>
    <submittedName>
        <fullName evidence="2">Uncharacterized protein</fullName>
    </submittedName>
</protein>
<name>A0ABD2RLN8_9SOLN</name>